<dbReference type="RefSeq" id="WP_103790529.1">
    <property type="nucleotide sequence ID" value="NZ_PQVF01000016.1"/>
</dbReference>
<dbReference type="EMBL" id="PQVF01000016">
    <property type="protein sequence ID" value="POY34968.1"/>
    <property type="molecule type" value="Genomic_DNA"/>
</dbReference>
<reference evidence="2 3" key="1">
    <citation type="submission" date="2018-01" db="EMBL/GenBank/DDBJ databases">
        <authorList>
            <person name="Gaut B.S."/>
            <person name="Morton B.R."/>
            <person name="Clegg M.T."/>
            <person name="Duvall M.R."/>
        </authorList>
    </citation>
    <scope>NUCLEOTIDE SEQUENCE [LARGE SCALE GENOMIC DNA]</scope>
    <source>
        <strain evidence="2 3">HR-AV</strain>
    </source>
</reference>
<dbReference type="AlphaFoldDB" id="A0A2S4ZX76"/>
<evidence type="ECO:0000313" key="3">
    <source>
        <dbReference type="Proteomes" id="UP000236893"/>
    </source>
</evidence>
<dbReference type="OrthoDB" id="645813at2"/>
<evidence type="ECO:0000256" key="1">
    <source>
        <dbReference type="SAM" id="SignalP"/>
    </source>
</evidence>
<gene>
    <name evidence="2" type="ORF">C3K47_17860</name>
</gene>
<protein>
    <recommendedName>
        <fullName evidence="4">Thioredoxin domain-containing protein</fullName>
    </recommendedName>
</protein>
<evidence type="ECO:0008006" key="4">
    <source>
        <dbReference type="Google" id="ProtNLM"/>
    </source>
</evidence>
<name>A0A2S4ZX76_9SPHI</name>
<feature type="signal peptide" evidence="1">
    <location>
        <begin position="1"/>
        <end position="20"/>
    </location>
</feature>
<feature type="chain" id="PRO_5015393030" description="Thioredoxin domain-containing protein" evidence="1">
    <location>
        <begin position="21"/>
        <end position="795"/>
    </location>
</feature>
<keyword evidence="1" id="KW-0732">Signal</keyword>
<keyword evidence="3" id="KW-1185">Reference proteome</keyword>
<dbReference type="Gene3D" id="3.40.30.10">
    <property type="entry name" value="Glutaredoxin"/>
    <property type="match status" value="1"/>
</dbReference>
<dbReference type="InterPro" id="IPR036249">
    <property type="entry name" value="Thioredoxin-like_sf"/>
</dbReference>
<dbReference type="SUPFAM" id="SSF52833">
    <property type="entry name" value="Thioredoxin-like"/>
    <property type="match status" value="1"/>
</dbReference>
<accession>A0A2S4ZX76</accession>
<proteinExistence type="predicted"/>
<dbReference type="Proteomes" id="UP000236893">
    <property type="component" value="Unassembled WGS sequence"/>
</dbReference>
<organism evidence="2 3">
    <name type="scientific">Solitalea longa</name>
    <dbReference type="NCBI Taxonomy" id="2079460"/>
    <lineage>
        <taxon>Bacteria</taxon>
        <taxon>Pseudomonadati</taxon>
        <taxon>Bacteroidota</taxon>
        <taxon>Sphingobacteriia</taxon>
        <taxon>Sphingobacteriales</taxon>
        <taxon>Sphingobacteriaceae</taxon>
        <taxon>Solitalea</taxon>
    </lineage>
</organism>
<comment type="caution">
    <text evidence="2">The sequence shown here is derived from an EMBL/GenBank/DDBJ whole genome shotgun (WGS) entry which is preliminary data.</text>
</comment>
<sequence>MKKLLSITLLLALVCTFANAQLTNTNWPTGYYKISVKDYDLKLYLFDNNRFYVNTNVANQFSNTLKGTYTSLNDTLIFAGDTPYSSFKVLQKKGKLINNKLSITICVSEYLSNDIKLMIGKTYNNTKLINLDTVNHQDSIYTLEHKVSAGDKIFISYLNYKTKANFQEFPINSGVNEIKLTHVEDFGLAVWNTLVGHEGESKNELVITDRKSPLSFYYIRPINSDDLPVSEPEKQATAPRGYSYLVASRTFRDSTLEIKTDYDYTATPTFDSVANAADNYYDDYKRDTVFNYTNYDDALKQAKTQNKFLVMYYEPSNCVSCTGKIAETMQLVNRGYSYSSVAENVNKHYVFYQVPESDKNRLREYGVKKFPALVILTSEEELLHYASGPDNAKQLNKLFDYYTNFHDKLNLQFVNTVLPERVEKSNYEKETVKTFLLESAKSKKTVFYNDYETVVEEPSKDEVNANFESPINTKFDTVRVVRSLDTLLMQSDLKGKVDTSLAKLIVQMVMTTDETYCPLMNSVFLNANDQSFKVSPAFNYLLSNYNELSKYDFPSDFTDSYDYNEVSLYQVISDRVKRTVYSANSAEACKNAIAFQQVFTNQTPEVKFLETPLLLHNINYYLDSLKLTDSFINVSVNFFDSFITKPETALSAIDKIYSELTVSQSKAFKYSLNNNAYTLTGDYCNSESDKKCFAQLIGSSLNTSAWGFYTHKVDKNLLKKALTWSKTSLMIEKDNPYYIDTYAHLLYKLGNKEEALKQQEIAVTKASNKKSDYYIEEDIFKSMKADLQKMKTGTL</sequence>
<evidence type="ECO:0000313" key="2">
    <source>
        <dbReference type="EMBL" id="POY34968.1"/>
    </source>
</evidence>